<dbReference type="Proteomes" id="UP000245119">
    <property type="component" value="Linkage Group LG3"/>
</dbReference>
<feature type="compositionally biased region" description="Basic and acidic residues" evidence="1">
    <location>
        <begin position="80"/>
        <end position="104"/>
    </location>
</feature>
<gene>
    <name evidence="2" type="ORF">C0Q70_06464</name>
</gene>
<feature type="region of interest" description="Disordered" evidence="1">
    <location>
        <begin position="1"/>
        <end position="28"/>
    </location>
</feature>
<name>A0A2T7PP22_POMCA</name>
<feature type="region of interest" description="Disordered" evidence="1">
    <location>
        <begin position="80"/>
        <end position="117"/>
    </location>
</feature>
<accession>A0A2T7PP22</accession>
<keyword evidence="3" id="KW-1185">Reference proteome</keyword>
<evidence type="ECO:0000313" key="3">
    <source>
        <dbReference type="Proteomes" id="UP000245119"/>
    </source>
</evidence>
<dbReference type="AlphaFoldDB" id="A0A2T7PP22"/>
<dbReference type="InterPro" id="IPR036513">
    <property type="entry name" value="STAS_dom_sf"/>
</dbReference>
<evidence type="ECO:0000256" key="1">
    <source>
        <dbReference type="SAM" id="MobiDB-lite"/>
    </source>
</evidence>
<dbReference type="Gene3D" id="3.30.750.24">
    <property type="entry name" value="STAS domain"/>
    <property type="match status" value="1"/>
</dbReference>
<organism evidence="2 3">
    <name type="scientific">Pomacea canaliculata</name>
    <name type="common">Golden apple snail</name>
    <dbReference type="NCBI Taxonomy" id="400727"/>
    <lineage>
        <taxon>Eukaryota</taxon>
        <taxon>Metazoa</taxon>
        <taxon>Spiralia</taxon>
        <taxon>Lophotrochozoa</taxon>
        <taxon>Mollusca</taxon>
        <taxon>Gastropoda</taxon>
        <taxon>Caenogastropoda</taxon>
        <taxon>Architaenioglossa</taxon>
        <taxon>Ampullarioidea</taxon>
        <taxon>Ampullariidae</taxon>
        <taxon>Pomacea</taxon>
    </lineage>
</organism>
<proteinExistence type="predicted"/>
<comment type="caution">
    <text evidence="2">The sequence shown here is derived from an EMBL/GenBank/DDBJ whole genome shotgun (WGS) entry which is preliminary data.</text>
</comment>
<protein>
    <submittedName>
        <fullName evidence="2">Uncharacterized protein</fullName>
    </submittedName>
</protein>
<sequence>MGWRVKGQSTRKGKRMRGEEKKEEMEEQQMIDDYKGVGITVYLGGVRDEVWRALEGAEVTAKHAPSIYLTVYDAVQAAQEDQRKDKHLEEMNSKHTNSDPEATAHDQLLTRVESHQV</sequence>
<reference evidence="2 3" key="1">
    <citation type="submission" date="2018-04" db="EMBL/GenBank/DDBJ databases">
        <title>The genome of golden apple snail Pomacea canaliculata provides insight into stress tolerance and invasive adaptation.</title>
        <authorList>
            <person name="Liu C."/>
            <person name="Liu B."/>
            <person name="Ren Y."/>
            <person name="Zhang Y."/>
            <person name="Wang H."/>
            <person name="Li S."/>
            <person name="Jiang F."/>
            <person name="Yin L."/>
            <person name="Zhang G."/>
            <person name="Qian W."/>
            <person name="Fan W."/>
        </authorList>
    </citation>
    <scope>NUCLEOTIDE SEQUENCE [LARGE SCALE GENOMIC DNA]</scope>
    <source>
        <strain evidence="2">SZHN2017</strain>
        <tissue evidence="2">Muscle</tissue>
    </source>
</reference>
<dbReference type="EMBL" id="PZQS01000003">
    <property type="protein sequence ID" value="PVD35183.1"/>
    <property type="molecule type" value="Genomic_DNA"/>
</dbReference>
<evidence type="ECO:0000313" key="2">
    <source>
        <dbReference type="EMBL" id="PVD35183.1"/>
    </source>
</evidence>
<dbReference type="OrthoDB" id="288203at2759"/>